<sequence length="149" mass="16767">SENQLTSLTPPRDPTDKIAMDIYGPLQMTSKGKQCAILTDQGANFVSKLMMEFEEAFRIKHIKTTNFLQHGNGSFVRAHSLIGDLMRTCTEHKGGKWDEILNLDCSGYNTVIHEDRECTPFELIFDRRANLPSAIAATTAMSKEEIFLL</sequence>
<feature type="non-terminal residue" evidence="2">
    <location>
        <position position="149"/>
    </location>
</feature>
<dbReference type="InterPro" id="IPR012337">
    <property type="entry name" value="RNaseH-like_sf"/>
</dbReference>
<evidence type="ECO:0000313" key="2">
    <source>
        <dbReference type="EMBL" id="CAD1468574.1"/>
    </source>
</evidence>
<proteinExistence type="predicted"/>
<keyword evidence="3" id="KW-1185">Reference proteome</keyword>
<organism evidence="2 3">
    <name type="scientific">Heterotrigona itama</name>
    <dbReference type="NCBI Taxonomy" id="395501"/>
    <lineage>
        <taxon>Eukaryota</taxon>
        <taxon>Metazoa</taxon>
        <taxon>Ecdysozoa</taxon>
        <taxon>Arthropoda</taxon>
        <taxon>Hexapoda</taxon>
        <taxon>Insecta</taxon>
        <taxon>Pterygota</taxon>
        <taxon>Neoptera</taxon>
        <taxon>Endopterygota</taxon>
        <taxon>Hymenoptera</taxon>
        <taxon>Apocrita</taxon>
        <taxon>Aculeata</taxon>
        <taxon>Apoidea</taxon>
        <taxon>Anthophila</taxon>
        <taxon>Apidae</taxon>
        <taxon>Heterotrigona</taxon>
    </lineage>
</organism>
<dbReference type="PANTHER" id="PTHR38681">
    <property type="entry name" value="RETROVIRUS-RELATED POL POLYPROTEIN FROM TRANSPOSON 412-LIKE PROTEIN-RELATED"/>
    <property type="match status" value="1"/>
</dbReference>
<gene>
    <name evidence="2" type="ORF">MHI_LOCUS54310</name>
</gene>
<dbReference type="EMBL" id="CAJDYZ010000777">
    <property type="protein sequence ID" value="CAD1468574.1"/>
    <property type="molecule type" value="Genomic_DNA"/>
</dbReference>
<dbReference type="PANTHER" id="PTHR38681:SF1">
    <property type="entry name" value="RETROVIRUS-RELATED POL POLYPROTEIN FROM TRANSPOSON 412-LIKE PROTEIN"/>
    <property type="match status" value="1"/>
</dbReference>
<feature type="domain" description="Integrase catalytic" evidence="1">
    <location>
        <begin position="1"/>
        <end position="128"/>
    </location>
</feature>
<dbReference type="InterPro" id="IPR036397">
    <property type="entry name" value="RNaseH_sf"/>
</dbReference>
<name>A0A6V7GTV0_9HYME</name>
<dbReference type="GO" id="GO:0003676">
    <property type="term" value="F:nucleic acid binding"/>
    <property type="evidence" value="ECO:0007669"/>
    <property type="project" value="InterPro"/>
</dbReference>
<dbReference type="GO" id="GO:0015074">
    <property type="term" value="P:DNA integration"/>
    <property type="evidence" value="ECO:0007669"/>
    <property type="project" value="InterPro"/>
</dbReference>
<dbReference type="Proteomes" id="UP000752696">
    <property type="component" value="Unassembled WGS sequence"/>
</dbReference>
<dbReference type="PROSITE" id="PS50994">
    <property type="entry name" value="INTEGRASE"/>
    <property type="match status" value="1"/>
</dbReference>
<dbReference type="Gene3D" id="3.30.420.10">
    <property type="entry name" value="Ribonuclease H-like superfamily/Ribonuclease H"/>
    <property type="match status" value="1"/>
</dbReference>
<accession>A0A6V7GTV0</accession>
<reference evidence="2" key="1">
    <citation type="submission" date="2020-07" db="EMBL/GenBank/DDBJ databases">
        <authorList>
            <person name="Nazaruddin N."/>
        </authorList>
    </citation>
    <scope>NUCLEOTIDE SEQUENCE</scope>
</reference>
<comment type="caution">
    <text evidence="2">The sequence shown here is derived from an EMBL/GenBank/DDBJ whole genome shotgun (WGS) entry which is preliminary data.</text>
</comment>
<evidence type="ECO:0000313" key="3">
    <source>
        <dbReference type="Proteomes" id="UP000752696"/>
    </source>
</evidence>
<dbReference type="InterPro" id="IPR001584">
    <property type="entry name" value="Integrase_cat-core"/>
</dbReference>
<dbReference type="SUPFAM" id="SSF53098">
    <property type="entry name" value="Ribonuclease H-like"/>
    <property type="match status" value="1"/>
</dbReference>
<evidence type="ECO:0000259" key="1">
    <source>
        <dbReference type="PROSITE" id="PS50994"/>
    </source>
</evidence>
<protein>
    <recommendedName>
        <fullName evidence="1">Integrase catalytic domain-containing protein</fullName>
    </recommendedName>
</protein>
<dbReference type="OrthoDB" id="7614810at2759"/>
<dbReference type="AlphaFoldDB" id="A0A6V7GTV0"/>